<dbReference type="InterPro" id="IPR001279">
    <property type="entry name" value="Metallo-B-lactamas"/>
</dbReference>
<evidence type="ECO:0000256" key="3">
    <source>
        <dbReference type="ARBA" id="ARBA00022723"/>
    </source>
</evidence>
<feature type="domain" description="Metallo-beta-lactamase" evidence="6">
    <location>
        <begin position="37"/>
        <end position="278"/>
    </location>
</feature>
<name>A0A432L7X6_9BACI</name>
<keyword evidence="5" id="KW-0862">Zinc</keyword>
<protein>
    <submittedName>
        <fullName evidence="7">MBL fold metallo-hydrolase</fullName>
    </submittedName>
</protein>
<reference evidence="7 8" key="1">
    <citation type="submission" date="2018-12" db="EMBL/GenBank/DDBJ databases">
        <title>Lysinibacillus antri sp. nov., isolated from a cave soil.</title>
        <authorList>
            <person name="Narsing Rao M.P."/>
            <person name="Zhang H."/>
            <person name="Dong Z.-Y."/>
            <person name="Niu X.-K."/>
            <person name="Zhang K."/>
            <person name="Fang B.-Z."/>
            <person name="Kang Y.-Q."/>
            <person name="Xiao M."/>
            <person name="Li W.-J."/>
        </authorList>
    </citation>
    <scope>NUCLEOTIDE SEQUENCE [LARGE SCALE GENOMIC DNA]</scope>
    <source>
        <strain evidence="7 8">SYSU K30002</strain>
    </source>
</reference>
<dbReference type="PANTHER" id="PTHR42978:SF2">
    <property type="entry name" value="102 KBASES UNSTABLE REGION: FROM 1 TO 119443"/>
    <property type="match status" value="1"/>
</dbReference>
<dbReference type="GO" id="GO:0016787">
    <property type="term" value="F:hydrolase activity"/>
    <property type="evidence" value="ECO:0007669"/>
    <property type="project" value="UniProtKB-KW"/>
</dbReference>
<dbReference type="GO" id="GO:0046872">
    <property type="term" value="F:metal ion binding"/>
    <property type="evidence" value="ECO:0007669"/>
    <property type="project" value="UniProtKB-KW"/>
</dbReference>
<evidence type="ECO:0000256" key="5">
    <source>
        <dbReference type="ARBA" id="ARBA00022833"/>
    </source>
</evidence>
<comment type="caution">
    <text evidence="7">The sequence shown here is derived from an EMBL/GenBank/DDBJ whole genome shotgun (WGS) entry which is preliminary data.</text>
</comment>
<dbReference type="PANTHER" id="PTHR42978">
    <property type="entry name" value="QUORUM-QUENCHING LACTONASE YTNP-RELATED-RELATED"/>
    <property type="match status" value="1"/>
</dbReference>
<evidence type="ECO:0000313" key="7">
    <source>
        <dbReference type="EMBL" id="RUL48203.1"/>
    </source>
</evidence>
<gene>
    <name evidence="7" type="ORF">EK386_17355</name>
</gene>
<evidence type="ECO:0000256" key="4">
    <source>
        <dbReference type="ARBA" id="ARBA00022801"/>
    </source>
</evidence>
<comment type="cofactor">
    <cofactor evidence="1">
        <name>Zn(2+)</name>
        <dbReference type="ChEBI" id="CHEBI:29105"/>
    </cofactor>
</comment>
<evidence type="ECO:0000313" key="8">
    <source>
        <dbReference type="Proteomes" id="UP000287910"/>
    </source>
</evidence>
<dbReference type="InterPro" id="IPR051013">
    <property type="entry name" value="MBL_superfamily_lactonases"/>
</dbReference>
<dbReference type="EMBL" id="RYYR01000033">
    <property type="protein sequence ID" value="RUL48203.1"/>
    <property type="molecule type" value="Genomic_DNA"/>
</dbReference>
<evidence type="ECO:0000256" key="1">
    <source>
        <dbReference type="ARBA" id="ARBA00001947"/>
    </source>
</evidence>
<keyword evidence="4 7" id="KW-0378">Hydrolase</keyword>
<dbReference type="Gene3D" id="3.60.15.10">
    <property type="entry name" value="Ribonuclease Z/Hydroxyacylglutathione hydrolase-like"/>
    <property type="match status" value="1"/>
</dbReference>
<keyword evidence="8" id="KW-1185">Reference proteome</keyword>
<comment type="similarity">
    <text evidence="2">Belongs to the metallo-beta-lactamase superfamily.</text>
</comment>
<dbReference type="CDD" id="cd07730">
    <property type="entry name" value="metallo-hydrolase-like_MBL-fold"/>
    <property type="match status" value="1"/>
</dbReference>
<dbReference type="Pfam" id="PF00753">
    <property type="entry name" value="Lactamase_B"/>
    <property type="match status" value="1"/>
</dbReference>
<proteinExistence type="inferred from homology"/>
<organism evidence="7 8">
    <name type="scientific">Lysinibacillus antri</name>
    <dbReference type="NCBI Taxonomy" id="2498145"/>
    <lineage>
        <taxon>Bacteria</taxon>
        <taxon>Bacillati</taxon>
        <taxon>Bacillota</taxon>
        <taxon>Bacilli</taxon>
        <taxon>Bacillales</taxon>
        <taxon>Bacillaceae</taxon>
        <taxon>Lysinibacillus</taxon>
    </lineage>
</organism>
<sequence length="290" mass="33321">MVESSSMITYQLFQTGYCTHDAKVALKGEPSYEMKFPAMVALLKHPVHGYILFDTGYTERFYEETRKFPFSLYAKITPVYVKAEESIVAQLKKENIHPDEIHYIFLSHFHADHMGALKDFPSSAFICSKEAFLSVKNKKGIRAVLSAYIPNLLPDDFENRVLFIEDTKTITTGNQDISTIVDAFQKPLFDLWGDGSFLAINLSGHAKGQYGLIFANENRETIFLVADAVWRSRAFRENRPPSKLAYLIMDNAREYKDNFEKIVRLHSLDKNIKIIPSHCEEPFQQVRGFK</sequence>
<accession>A0A432L7X6</accession>
<dbReference type="SMART" id="SM00849">
    <property type="entry name" value="Lactamase_B"/>
    <property type="match status" value="1"/>
</dbReference>
<keyword evidence="3" id="KW-0479">Metal-binding</keyword>
<dbReference type="SUPFAM" id="SSF56281">
    <property type="entry name" value="Metallo-hydrolase/oxidoreductase"/>
    <property type="match status" value="1"/>
</dbReference>
<dbReference type="AlphaFoldDB" id="A0A432L7X6"/>
<dbReference type="InterPro" id="IPR036866">
    <property type="entry name" value="RibonucZ/Hydroxyglut_hydro"/>
</dbReference>
<evidence type="ECO:0000256" key="2">
    <source>
        <dbReference type="ARBA" id="ARBA00007749"/>
    </source>
</evidence>
<evidence type="ECO:0000259" key="6">
    <source>
        <dbReference type="SMART" id="SM00849"/>
    </source>
</evidence>
<dbReference type="Proteomes" id="UP000287910">
    <property type="component" value="Unassembled WGS sequence"/>
</dbReference>